<dbReference type="Gene3D" id="2.10.260.10">
    <property type="match status" value="1"/>
</dbReference>
<dbReference type="GO" id="GO:0003677">
    <property type="term" value="F:DNA binding"/>
    <property type="evidence" value="ECO:0007669"/>
    <property type="project" value="InterPro"/>
</dbReference>
<dbReference type="PANTHER" id="PTHR40516:SF1">
    <property type="entry name" value="ANTITOXIN CHPS-RELATED"/>
    <property type="match status" value="1"/>
</dbReference>
<dbReference type="SMART" id="SM00966">
    <property type="entry name" value="SpoVT_AbrB"/>
    <property type="match status" value="1"/>
</dbReference>
<dbReference type="Proteomes" id="UP000003178">
    <property type="component" value="Unassembled WGS sequence"/>
</dbReference>
<dbReference type="AlphaFoldDB" id="B6G023"/>
<dbReference type="InterPro" id="IPR007159">
    <property type="entry name" value="SpoVT-AbrB_dom"/>
</dbReference>
<dbReference type="InterPro" id="IPR037914">
    <property type="entry name" value="SpoVT-AbrB_sf"/>
</dbReference>
<organism evidence="2 3">
    <name type="scientific">Peptacetobacter hiranonis (strain DSM 13275 / JCM 10541 / KCTC 15199 / TO-931)</name>
    <name type="common">Clostridium hiranonis</name>
    <dbReference type="NCBI Taxonomy" id="500633"/>
    <lineage>
        <taxon>Bacteria</taxon>
        <taxon>Bacillati</taxon>
        <taxon>Bacillota</taxon>
        <taxon>Clostridia</taxon>
        <taxon>Peptostreptococcales</taxon>
        <taxon>Peptostreptococcaceae</taxon>
        <taxon>Peptacetobacter</taxon>
    </lineage>
</organism>
<reference evidence="2 3" key="2">
    <citation type="submission" date="2008-10" db="EMBL/GenBank/DDBJ databases">
        <title>Draft genome sequence of Clostridium hiranonis (DSM 13275).</title>
        <authorList>
            <person name="Sudarsanam P."/>
            <person name="Ley R."/>
            <person name="Guruge J."/>
            <person name="Turnbaugh P.J."/>
            <person name="Mahowald M."/>
            <person name="Liep D."/>
            <person name="Gordon J."/>
        </authorList>
    </citation>
    <scope>NUCLEOTIDE SEQUENCE [LARGE SCALE GENOMIC DNA]</scope>
    <source>
        <strain evidence="2 3">DSM 13275</strain>
    </source>
</reference>
<protein>
    <submittedName>
        <fullName evidence="2">SpoVT/AbrB-like protein</fullName>
    </submittedName>
</protein>
<name>B6G023_PEPHT</name>
<sequence length="91" mass="10550">MKTLSVSKWGNSQGIRLSKEILNQLGWGENEEVEVDIQEGKLSLKPVIKESRRPNVIPIEELFKDYDMSDYEPSEIYWGESVGQEVIEYED</sequence>
<dbReference type="Pfam" id="PF04014">
    <property type="entry name" value="MazE_antitoxin"/>
    <property type="match status" value="1"/>
</dbReference>
<feature type="domain" description="SpoVT-AbrB" evidence="1">
    <location>
        <begin position="7"/>
        <end position="52"/>
    </location>
</feature>
<evidence type="ECO:0000313" key="2">
    <source>
        <dbReference type="EMBL" id="EEA84851.1"/>
    </source>
</evidence>
<dbReference type="eggNOG" id="COG2336">
    <property type="taxonomic scope" value="Bacteria"/>
</dbReference>
<accession>B6G023</accession>
<dbReference type="PANTHER" id="PTHR40516">
    <property type="entry name" value="ANTITOXIN CHPS-RELATED"/>
    <property type="match status" value="1"/>
</dbReference>
<comment type="caution">
    <text evidence="2">The sequence shown here is derived from an EMBL/GenBank/DDBJ whole genome shotgun (WGS) entry which is preliminary data.</text>
</comment>
<proteinExistence type="predicted"/>
<dbReference type="InterPro" id="IPR039052">
    <property type="entry name" value="Antitox_PemI-like"/>
</dbReference>
<dbReference type="STRING" id="500633.CLOHIR_01479"/>
<dbReference type="EMBL" id="ABWP01000060">
    <property type="protein sequence ID" value="EEA84851.1"/>
    <property type="molecule type" value="Genomic_DNA"/>
</dbReference>
<gene>
    <name evidence="2" type="ORF">CLOHIR_01479</name>
</gene>
<dbReference type="RefSeq" id="WP_006440398.1">
    <property type="nucleotide sequence ID" value="NZ_DS995356.1"/>
</dbReference>
<dbReference type="OrthoDB" id="9795766at2"/>
<evidence type="ECO:0000313" key="3">
    <source>
        <dbReference type="Proteomes" id="UP000003178"/>
    </source>
</evidence>
<dbReference type="SUPFAM" id="SSF89447">
    <property type="entry name" value="AbrB/MazE/MraZ-like"/>
    <property type="match status" value="1"/>
</dbReference>
<dbReference type="GO" id="GO:0097351">
    <property type="term" value="F:toxin sequestering activity"/>
    <property type="evidence" value="ECO:0007669"/>
    <property type="project" value="InterPro"/>
</dbReference>
<reference evidence="2 3" key="1">
    <citation type="submission" date="2008-09" db="EMBL/GenBank/DDBJ databases">
        <authorList>
            <person name="Fulton L."/>
            <person name="Clifton S."/>
            <person name="Fulton B."/>
            <person name="Xu J."/>
            <person name="Minx P."/>
            <person name="Pepin K.H."/>
            <person name="Johnson M."/>
            <person name="Thiruvilangam P."/>
            <person name="Bhonagiri V."/>
            <person name="Nash W.E."/>
            <person name="Mardis E.R."/>
            <person name="Wilson R.K."/>
        </authorList>
    </citation>
    <scope>NUCLEOTIDE SEQUENCE [LARGE SCALE GENOMIC DNA]</scope>
    <source>
        <strain evidence="2 3">DSM 13275</strain>
    </source>
</reference>
<keyword evidence="3" id="KW-1185">Reference proteome</keyword>
<evidence type="ECO:0000259" key="1">
    <source>
        <dbReference type="SMART" id="SM00966"/>
    </source>
</evidence>
<dbReference type="HOGENOM" id="CLU_150554_1_1_9"/>